<dbReference type="InterPro" id="IPR014710">
    <property type="entry name" value="RmlC-like_jellyroll"/>
</dbReference>
<dbReference type="CDD" id="cd00093">
    <property type="entry name" value="HTH_XRE"/>
    <property type="match status" value="1"/>
</dbReference>
<proteinExistence type="predicted"/>
<protein>
    <submittedName>
        <fullName evidence="3">XRE family transcriptional regulator</fullName>
    </submittedName>
</protein>
<dbReference type="RefSeq" id="WP_103467316.1">
    <property type="nucleotide sequence ID" value="NZ_PPXC01000020.1"/>
</dbReference>
<name>A0A2S3ZRM7_ARTGL</name>
<dbReference type="PANTHER" id="PTHR46797:SF1">
    <property type="entry name" value="METHYLPHOSPHONATE SYNTHASE"/>
    <property type="match status" value="1"/>
</dbReference>
<evidence type="ECO:0000259" key="2">
    <source>
        <dbReference type="PROSITE" id="PS50943"/>
    </source>
</evidence>
<dbReference type="Pfam" id="PF01381">
    <property type="entry name" value="HTH_3"/>
    <property type="match status" value="1"/>
</dbReference>
<evidence type="ECO:0000313" key="3">
    <source>
        <dbReference type="EMBL" id="POH71888.1"/>
    </source>
</evidence>
<dbReference type="PROSITE" id="PS50943">
    <property type="entry name" value="HTH_CROC1"/>
    <property type="match status" value="1"/>
</dbReference>
<evidence type="ECO:0000256" key="1">
    <source>
        <dbReference type="ARBA" id="ARBA00023125"/>
    </source>
</evidence>
<feature type="domain" description="HTH cro/C1-type" evidence="2">
    <location>
        <begin position="15"/>
        <end position="69"/>
    </location>
</feature>
<dbReference type="Pfam" id="PF07883">
    <property type="entry name" value="Cupin_2"/>
    <property type="match status" value="1"/>
</dbReference>
<dbReference type="PANTHER" id="PTHR46797">
    <property type="entry name" value="HTH-TYPE TRANSCRIPTIONAL REGULATOR"/>
    <property type="match status" value="1"/>
</dbReference>
<dbReference type="InterPro" id="IPR011051">
    <property type="entry name" value="RmlC_Cupin_sf"/>
</dbReference>
<dbReference type="GO" id="GO:0005829">
    <property type="term" value="C:cytosol"/>
    <property type="evidence" value="ECO:0007669"/>
    <property type="project" value="TreeGrafter"/>
</dbReference>
<keyword evidence="4" id="KW-1185">Reference proteome</keyword>
<dbReference type="SMART" id="SM00530">
    <property type="entry name" value="HTH_XRE"/>
    <property type="match status" value="1"/>
</dbReference>
<dbReference type="InterPro" id="IPR010982">
    <property type="entry name" value="Lambda_DNA-bd_dom_sf"/>
</dbReference>
<dbReference type="InterPro" id="IPR050807">
    <property type="entry name" value="TransReg_Diox_bact_type"/>
</dbReference>
<evidence type="ECO:0000313" key="4">
    <source>
        <dbReference type="Proteomes" id="UP000237061"/>
    </source>
</evidence>
<dbReference type="AlphaFoldDB" id="A0A2S3ZRM7"/>
<dbReference type="Proteomes" id="UP000237061">
    <property type="component" value="Unassembled WGS sequence"/>
</dbReference>
<dbReference type="SUPFAM" id="SSF47413">
    <property type="entry name" value="lambda repressor-like DNA-binding domains"/>
    <property type="match status" value="1"/>
</dbReference>
<gene>
    <name evidence="3" type="ORF">CVS27_18445</name>
</gene>
<dbReference type="InterPro" id="IPR001387">
    <property type="entry name" value="Cro/C1-type_HTH"/>
</dbReference>
<dbReference type="GO" id="GO:0003700">
    <property type="term" value="F:DNA-binding transcription factor activity"/>
    <property type="evidence" value="ECO:0007669"/>
    <property type="project" value="TreeGrafter"/>
</dbReference>
<organism evidence="3 4">
    <name type="scientific">Arthrobacter glacialis</name>
    <dbReference type="NCBI Taxonomy" id="1664"/>
    <lineage>
        <taxon>Bacteria</taxon>
        <taxon>Bacillati</taxon>
        <taxon>Actinomycetota</taxon>
        <taxon>Actinomycetes</taxon>
        <taxon>Micrococcales</taxon>
        <taxon>Micrococcaceae</taxon>
        <taxon>Arthrobacter</taxon>
    </lineage>
</organism>
<dbReference type="EMBL" id="PPXC01000020">
    <property type="protein sequence ID" value="POH71888.1"/>
    <property type="molecule type" value="Genomic_DNA"/>
</dbReference>
<dbReference type="Gene3D" id="2.60.120.10">
    <property type="entry name" value="Jelly Rolls"/>
    <property type="match status" value="1"/>
</dbReference>
<reference evidence="3 4" key="1">
    <citation type="submission" date="2018-01" db="EMBL/GenBank/DDBJ databases">
        <title>Arthrobacter sp. nov., from glaciers in China.</title>
        <authorList>
            <person name="Liu Q."/>
            <person name="Xin Y.-H."/>
        </authorList>
    </citation>
    <scope>NUCLEOTIDE SEQUENCE [LARGE SCALE GENOMIC DNA]</scope>
    <source>
        <strain evidence="3 4">HLT2-12-2</strain>
    </source>
</reference>
<comment type="caution">
    <text evidence="3">The sequence shown here is derived from an EMBL/GenBank/DDBJ whole genome shotgun (WGS) entry which is preliminary data.</text>
</comment>
<keyword evidence="1" id="KW-0238">DNA-binding</keyword>
<dbReference type="SUPFAM" id="SSF51182">
    <property type="entry name" value="RmlC-like cupins"/>
    <property type="match status" value="1"/>
</dbReference>
<dbReference type="InterPro" id="IPR013096">
    <property type="entry name" value="Cupin_2"/>
</dbReference>
<accession>A0A2S3ZRM7</accession>
<sequence>MTQELEMDSVIRQRIRGLRLALGWSLDNLAARCGLSPSTLSRIETGHRRIALDQLVPIARALGTTLDALVESGSDEDVVIRPQAGHSQGLTAWILSSEDGLHGKTVAKMRITPERPNGVEQRSIHAGRDWFTVLSGIAKLELGERTILVHPGEVAEFSTMVPHFIGAHEGPVEILTIFNHDGGRAHLHAGDHAVGQAAH</sequence>
<dbReference type="Gene3D" id="1.10.260.40">
    <property type="entry name" value="lambda repressor-like DNA-binding domains"/>
    <property type="match status" value="1"/>
</dbReference>
<dbReference type="GO" id="GO:0003677">
    <property type="term" value="F:DNA binding"/>
    <property type="evidence" value="ECO:0007669"/>
    <property type="project" value="UniProtKB-KW"/>
</dbReference>